<dbReference type="EMBL" id="HBUF01306407">
    <property type="protein sequence ID" value="CAG6692270.1"/>
    <property type="molecule type" value="Transcribed_RNA"/>
</dbReference>
<name>A0A8D8TQP2_9HEMI</name>
<sequence length="130" mass="14954">MRRHGFQILMTASREHFIVPLEEVIVLDNMRAQRGSRAIISHPIDVRTPFELGLDPILEHKLVEIVVLKIWDGFCEMIGDWGVVGMSREECRDSDIVQVDDTTGEHHVVIFNVLVSINRLPQVVTERWVT</sequence>
<dbReference type="EMBL" id="HBUF01306408">
    <property type="protein sequence ID" value="CAG6692274.1"/>
    <property type="molecule type" value="Transcribed_RNA"/>
</dbReference>
<protein>
    <submittedName>
        <fullName evidence="1">Uncharacterized protein</fullName>
    </submittedName>
</protein>
<dbReference type="EMBL" id="HBUF01306406">
    <property type="protein sequence ID" value="CAG6692265.1"/>
    <property type="molecule type" value="Transcribed_RNA"/>
</dbReference>
<organism evidence="1">
    <name type="scientific">Cacopsylla melanoneura</name>
    <dbReference type="NCBI Taxonomy" id="428564"/>
    <lineage>
        <taxon>Eukaryota</taxon>
        <taxon>Metazoa</taxon>
        <taxon>Ecdysozoa</taxon>
        <taxon>Arthropoda</taxon>
        <taxon>Hexapoda</taxon>
        <taxon>Insecta</taxon>
        <taxon>Pterygota</taxon>
        <taxon>Neoptera</taxon>
        <taxon>Paraneoptera</taxon>
        <taxon>Hemiptera</taxon>
        <taxon>Sternorrhyncha</taxon>
        <taxon>Psylloidea</taxon>
        <taxon>Psyllidae</taxon>
        <taxon>Psyllinae</taxon>
        <taxon>Cacopsylla</taxon>
    </lineage>
</organism>
<reference evidence="1" key="1">
    <citation type="submission" date="2021-05" db="EMBL/GenBank/DDBJ databases">
        <authorList>
            <person name="Alioto T."/>
            <person name="Alioto T."/>
            <person name="Gomez Garrido J."/>
        </authorList>
    </citation>
    <scope>NUCLEOTIDE SEQUENCE</scope>
</reference>
<proteinExistence type="predicted"/>
<accession>A0A8D8TQP2</accession>
<evidence type="ECO:0000313" key="1">
    <source>
        <dbReference type="EMBL" id="CAG6692274.1"/>
    </source>
</evidence>
<dbReference type="AlphaFoldDB" id="A0A8D8TQP2"/>
<dbReference type="EMBL" id="HBUF01353244">
    <property type="protein sequence ID" value="CAG6715520.1"/>
    <property type="molecule type" value="Transcribed_RNA"/>
</dbReference>